<dbReference type="EMBL" id="CAFBOL010000108">
    <property type="protein sequence ID" value="CAB5010673.1"/>
    <property type="molecule type" value="Genomic_DNA"/>
</dbReference>
<evidence type="ECO:0000313" key="5">
    <source>
        <dbReference type="EMBL" id="CAB5010673.1"/>
    </source>
</evidence>
<gene>
    <name evidence="2" type="ORF">UFOPK2656_01322</name>
    <name evidence="3" type="ORF">UFOPK3267_01180</name>
    <name evidence="4" type="ORF">UFOPK3651_01293</name>
    <name evidence="5" type="ORF">UFOPK3931_02795</name>
    <name evidence="1" type="ORF">UFOPK4189_01395</name>
</gene>
<reference evidence="5" key="1">
    <citation type="submission" date="2020-05" db="EMBL/GenBank/DDBJ databases">
        <authorList>
            <person name="Chiriac C."/>
            <person name="Salcher M."/>
            <person name="Ghai R."/>
            <person name="Kavagutti S V."/>
        </authorList>
    </citation>
    <scope>NUCLEOTIDE SEQUENCE</scope>
</reference>
<dbReference type="Gene3D" id="3.40.50.1240">
    <property type="entry name" value="Phosphoglycerate mutase-like"/>
    <property type="match status" value="1"/>
</dbReference>
<dbReference type="EMBL" id="CAEZYF010000006">
    <property type="protein sequence ID" value="CAB4720774.1"/>
    <property type="molecule type" value="Genomic_DNA"/>
</dbReference>
<evidence type="ECO:0000313" key="4">
    <source>
        <dbReference type="EMBL" id="CAB4928103.1"/>
    </source>
</evidence>
<dbReference type="EMBL" id="CAFBMT010000006">
    <property type="protein sequence ID" value="CAB4928103.1"/>
    <property type="molecule type" value="Genomic_DNA"/>
</dbReference>
<dbReference type="EMBL" id="CAFBIY010000054">
    <property type="protein sequence ID" value="CAB4850431.1"/>
    <property type="molecule type" value="Genomic_DNA"/>
</dbReference>
<dbReference type="SMART" id="SM00855">
    <property type="entry name" value="PGAM"/>
    <property type="match status" value="1"/>
</dbReference>
<dbReference type="InterPro" id="IPR029033">
    <property type="entry name" value="His_PPase_superfam"/>
</dbReference>
<sequence length="153" mass="16205">MLYLVRHAKAGSRSTWEGDDRERPLTGAGRLQADALATRLSALATGRLVSSPYLRCVQTLQPLAATLGIAVELDERLAEETGFAGALTLLSTLPDGSVLCSHGDVIPDTINALERRGCAFAGAPEWRKASVWVLGREASGAITRAAAWPPPDV</sequence>
<evidence type="ECO:0000313" key="2">
    <source>
        <dbReference type="EMBL" id="CAB4720774.1"/>
    </source>
</evidence>
<evidence type="ECO:0000313" key="3">
    <source>
        <dbReference type="EMBL" id="CAB4850431.1"/>
    </source>
</evidence>
<evidence type="ECO:0000313" key="1">
    <source>
        <dbReference type="EMBL" id="CAB4363618.1"/>
    </source>
</evidence>
<organism evidence="5">
    <name type="scientific">freshwater metagenome</name>
    <dbReference type="NCBI Taxonomy" id="449393"/>
    <lineage>
        <taxon>unclassified sequences</taxon>
        <taxon>metagenomes</taxon>
        <taxon>ecological metagenomes</taxon>
    </lineage>
</organism>
<proteinExistence type="predicted"/>
<dbReference type="AlphaFoldDB" id="A0A6J7Q505"/>
<dbReference type="InterPro" id="IPR013078">
    <property type="entry name" value="His_Pase_superF_clade-1"/>
</dbReference>
<dbReference type="CDD" id="cd07067">
    <property type="entry name" value="HP_PGM_like"/>
    <property type="match status" value="1"/>
</dbReference>
<name>A0A6J7Q505_9ZZZZ</name>
<dbReference type="EMBL" id="CAESGF010000006">
    <property type="protein sequence ID" value="CAB4363618.1"/>
    <property type="molecule type" value="Genomic_DNA"/>
</dbReference>
<dbReference type="Pfam" id="PF00300">
    <property type="entry name" value="His_Phos_1"/>
    <property type="match status" value="1"/>
</dbReference>
<protein>
    <submittedName>
        <fullName evidence="5">Unannotated protein</fullName>
    </submittedName>
</protein>
<dbReference type="SUPFAM" id="SSF53254">
    <property type="entry name" value="Phosphoglycerate mutase-like"/>
    <property type="match status" value="1"/>
</dbReference>
<accession>A0A6J7Q505</accession>